<evidence type="ECO:0000313" key="2">
    <source>
        <dbReference type="Proteomes" id="UP000518752"/>
    </source>
</evidence>
<sequence length="204" mass="22267">MVKEFAAPKGYLRGIVCEVVGTTAKEGMEWSNPDVSIAAALDDPEFSVQVHATLALTELIVVEESVRSHVAPQVGKAVQDPLKFLDETDLGIVNHIGMDGSASGAVSDGRVTDVETSCEVLSIQCYHAVSLYTGIKFHFKFSSALAFGGGMKPSKVRVQIHRCHAGTPQEPSSDIDDTEILKWRDSRVKYILCLDRWMWGRGDS</sequence>
<proteinExistence type="predicted"/>
<organism evidence="1 2">
    <name type="scientific">Collybiopsis confluens</name>
    <dbReference type="NCBI Taxonomy" id="2823264"/>
    <lineage>
        <taxon>Eukaryota</taxon>
        <taxon>Fungi</taxon>
        <taxon>Dikarya</taxon>
        <taxon>Basidiomycota</taxon>
        <taxon>Agaricomycotina</taxon>
        <taxon>Agaricomycetes</taxon>
        <taxon>Agaricomycetidae</taxon>
        <taxon>Agaricales</taxon>
        <taxon>Marasmiineae</taxon>
        <taxon>Omphalotaceae</taxon>
        <taxon>Collybiopsis</taxon>
    </lineage>
</organism>
<keyword evidence="2" id="KW-1185">Reference proteome</keyword>
<protein>
    <submittedName>
        <fullName evidence="1">Uncharacterized protein</fullName>
    </submittedName>
</protein>
<reference evidence="1 2" key="1">
    <citation type="journal article" date="2020" name="ISME J.">
        <title>Uncovering the hidden diversity of litter-decomposition mechanisms in mushroom-forming fungi.</title>
        <authorList>
            <person name="Floudas D."/>
            <person name="Bentzer J."/>
            <person name="Ahren D."/>
            <person name="Johansson T."/>
            <person name="Persson P."/>
            <person name="Tunlid A."/>
        </authorList>
    </citation>
    <scope>NUCLEOTIDE SEQUENCE [LARGE SCALE GENOMIC DNA]</scope>
    <source>
        <strain evidence="1 2">CBS 406.79</strain>
    </source>
</reference>
<comment type="caution">
    <text evidence="1">The sequence shown here is derived from an EMBL/GenBank/DDBJ whole genome shotgun (WGS) entry which is preliminary data.</text>
</comment>
<gene>
    <name evidence="1" type="ORF">D9757_012140</name>
</gene>
<accession>A0A8H5LJT6</accession>
<dbReference type="EMBL" id="JAACJN010000221">
    <property type="protein sequence ID" value="KAF5359961.1"/>
    <property type="molecule type" value="Genomic_DNA"/>
</dbReference>
<name>A0A8H5LJT6_9AGAR</name>
<dbReference type="AlphaFoldDB" id="A0A8H5LJT6"/>
<evidence type="ECO:0000313" key="1">
    <source>
        <dbReference type="EMBL" id="KAF5359961.1"/>
    </source>
</evidence>
<dbReference type="OrthoDB" id="2691171at2759"/>
<dbReference type="Proteomes" id="UP000518752">
    <property type="component" value="Unassembled WGS sequence"/>
</dbReference>